<name>A0A0G1RXK5_9BACT</name>
<dbReference type="EMBL" id="LCNT01000001">
    <property type="protein sequence ID" value="KKU61851.1"/>
    <property type="molecule type" value="Genomic_DNA"/>
</dbReference>
<accession>A0A0G1RXK5</accession>
<dbReference type="InterPro" id="IPR052534">
    <property type="entry name" value="Extracell_DNA_Util/SecSys_Comp"/>
</dbReference>
<evidence type="ECO:0000313" key="3">
    <source>
        <dbReference type="Proteomes" id="UP000033860"/>
    </source>
</evidence>
<feature type="transmembrane region" description="Helical" evidence="1">
    <location>
        <begin position="33"/>
        <end position="53"/>
    </location>
</feature>
<sequence>MTAARKLTEINLLPKERWETGVLGKLLKWALNIGRYVVVFTELVVIGAFLYRFGLDRQLTDLKEEIGQKQALVESFGDFEAKFRDLQEKLKIVKEIEGGQVKADQVLDGVSQITPLDTVYDSILIDEEGVTLEGQTLSEVGLATLLAKAQGSQLFEGVALESVSSATDNQGAIEFRLKLNYETNN</sequence>
<keyword evidence="1" id="KW-0812">Transmembrane</keyword>
<comment type="caution">
    <text evidence="2">The sequence shown here is derived from an EMBL/GenBank/DDBJ whole genome shotgun (WGS) entry which is preliminary data.</text>
</comment>
<dbReference type="Proteomes" id="UP000033860">
    <property type="component" value="Unassembled WGS sequence"/>
</dbReference>
<dbReference type="AlphaFoldDB" id="A0A0G1RXK5"/>
<keyword evidence="1" id="KW-0472">Membrane</keyword>
<evidence type="ECO:0000256" key="1">
    <source>
        <dbReference type="SAM" id="Phobius"/>
    </source>
</evidence>
<gene>
    <name evidence="2" type="ORF">UX85_C0001G0065</name>
</gene>
<dbReference type="Pfam" id="PF05137">
    <property type="entry name" value="PilN"/>
    <property type="match status" value="1"/>
</dbReference>
<organism evidence="2 3">
    <name type="scientific">Candidatus Beckwithbacteria bacterium GW2011_GWB1_47_15</name>
    <dbReference type="NCBI Taxonomy" id="1618371"/>
    <lineage>
        <taxon>Bacteria</taxon>
        <taxon>Candidatus Beckwithiibacteriota</taxon>
    </lineage>
</organism>
<dbReference type="PANTHER" id="PTHR40278">
    <property type="entry name" value="DNA UTILIZATION PROTEIN HOFN"/>
    <property type="match status" value="1"/>
</dbReference>
<keyword evidence="1" id="KW-1133">Transmembrane helix</keyword>
<protein>
    <recommendedName>
        <fullName evidence="4">Fimbrial assembly family protein</fullName>
    </recommendedName>
</protein>
<reference evidence="2 3" key="1">
    <citation type="journal article" date="2015" name="Nature">
        <title>rRNA introns, odd ribosomes, and small enigmatic genomes across a large radiation of phyla.</title>
        <authorList>
            <person name="Brown C.T."/>
            <person name="Hug L.A."/>
            <person name="Thomas B.C."/>
            <person name="Sharon I."/>
            <person name="Castelle C.J."/>
            <person name="Singh A."/>
            <person name="Wilkins M.J."/>
            <person name="Williams K.H."/>
            <person name="Banfield J.F."/>
        </authorList>
    </citation>
    <scope>NUCLEOTIDE SEQUENCE [LARGE SCALE GENOMIC DNA]</scope>
</reference>
<dbReference type="InterPro" id="IPR007813">
    <property type="entry name" value="PilN"/>
</dbReference>
<evidence type="ECO:0008006" key="4">
    <source>
        <dbReference type="Google" id="ProtNLM"/>
    </source>
</evidence>
<evidence type="ECO:0000313" key="2">
    <source>
        <dbReference type="EMBL" id="KKU61851.1"/>
    </source>
</evidence>
<proteinExistence type="predicted"/>
<dbReference type="PANTHER" id="PTHR40278:SF1">
    <property type="entry name" value="DNA UTILIZATION PROTEIN HOFN"/>
    <property type="match status" value="1"/>
</dbReference>